<proteinExistence type="predicted"/>
<evidence type="ECO:0000313" key="2">
    <source>
        <dbReference type="Proteomes" id="UP000789920"/>
    </source>
</evidence>
<protein>
    <submittedName>
        <fullName evidence="1">3343_t:CDS:1</fullName>
    </submittedName>
</protein>
<gene>
    <name evidence="1" type="ORF">RPERSI_LOCUS28056</name>
</gene>
<evidence type="ECO:0000313" key="1">
    <source>
        <dbReference type="EMBL" id="CAG8831182.1"/>
    </source>
</evidence>
<sequence length="142" mass="15991">TSKSYSALFTNANWPVLGGSSSSAQTSQSIIWMNECRCQSKALYEDTNNECIQNDKTGRRSGGIYREVTSNRSLGKRRYSTTTVSSQSSILHELTYLNTRSSPIHKRNKRDSSSSAENHDDSNVLERHVRNNILTINELKSQ</sequence>
<comment type="caution">
    <text evidence="1">The sequence shown here is derived from an EMBL/GenBank/DDBJ whole genome shotgun (WGS) entry which is preliminary data.</text>
</comment>
<accession>A0ACA9S9P0</accession>
<dbReference type="Proteomes" id="UP000789920">
    <property type="component" value="Unassembled WGS sequence"/>
</dbReference>
<name>A0ACA9S9P0_9GLOM</name>
<feature type="non-terminal residue" evidence="1">
    <location>
        <position position="142"/>
    </location>
</feature>
<reference evidence="1" key="1">
    <citation type="submission" date="2021-06" db="EMBL/GenBank/DDBJ databases">
        <authorList>
            <person name="Kallberg Y."/>
            <person name="Tangrot J."/>
            <person name="Rosling A."/>
        </authorList>
    </citation>
    <scope>NUCLEOTIDE SEQUENCE</scope>
    <source>
        <strain evidence="1">MA461A</strain>
    </source>
</reference>
<organism evidence="1 2">
    <name type="scientific">Racocetra persica</name>
    <dbReference type="NCBI Taxonomy" id="160502"/>
    <lineage>
        <taxon>Eukaryota</taxon>
        <taxon>Fungi</taxon>
        <taxon>Fungi incertae sedis</taxon>
        <taxon>Mucoromycota</taxon>
        <taxon>Glomeromycotina</taxon>
        <taxon>Glomeromycetes</taxon>
        <taxon>Diversisporales</taxon>
        <taxon>Gigasporaceae</taxon>
        <taxon>Racocetra</taxon>
    </lineage>
</organism>
<dbReference type="EMBL" id="CAJVQC010100850">
    <property type="protein sequence ID" value="CAG8831182.1"/>
    <property type="molecule type" value="Genomic_DNA"/>
</dbReference>
<feature type="non-terminal residue" evidence="1">
    <location>
        <position position="1"/>
    </location>
</feature>
<keyword evidence="2" id="KW-1185">Reference proteome</keyword>